<evidence type="ECO:0000259" key="1">
    <source>
        <dbReference type="Pfam" id="PF17765"/>
    </source>
</evidence>
<feature type="domain" description="MmyB-like transcription regulator ligand binding" evidence="1">
    <location>
        <begin position="3"/>
        <end position="53"/>
    </location>
</feature>
<accession>W6K1X5</accession>
<evidence type="ECO:0000313" key="3">
    <source>
        <dbReference type="Proteomes" id="UP000035763"/>
    </source>
</evidence>
<organism evidence="2 3">
    <name type="scientific">Nostocoides australiense Ben110</name>
    <dbReference type="NCBI Taxonomy" id="1193182"/>
    <lineage>
        <taxon>Bacteria</taxon>
        <taxon>Bacillati</taxon>
        <taxon>Actinomycetota</taxon>
        <taxon>Actinomycetes</taxon>
        <taxon>Micrococcales</taxon>
        <taxon>Intrasporangiaceae</taxon>
        <taxon>Nostocoides</taxon>
    </lineage>
</organism>
<dbReference type="OrthoDB" id="3518652at2"/>
<gene>
    <name evidence="2" type="ORF">BN11_50046</name>
</gene>
<protein>
    <recommendedName>
        <fullName evidence="1">MmyB-like transcription regulator ligand binding domain-containing protein</fullName>
    </recommendedName>
</protein>
<reference evidence="2 3" key="1">
    <citation type="journal article" date="2013" name="ISME J.">
        <title>A metabolic model for members of the genus Tetrasphaera involved in enhanced biological phosphorus removal.</title>
        <authorList>
            <person name="Kristiansen R."/>
            <person name="Nguyen H.T.T."/>
            <person name="Saunders A.M."/>
            <person name="Nielsen J.L."/>
            <person name="Wimmer R."/>
            <person name="Le V.Q."/>
            <person name="McIlroy S.J."/>
            <person name="Petrovski S."/>
            <person name="Seviour R.J."/>
            <person name="Calteau A."/>
            <person name="Nielsen K.L."/>
            <person name="Nielsen P.H."/>
        </authorList>
    </citation>
    <scope>NUCLEOTIDE SEQUENCE [LARGE SCALE GENOMIC DNA]</scope>
    <source>
        <strain evidence="2 3">Ben110</strain>
    </source>
</reference>
<dbReference type="STRING" id="1193182.BN11_50046"/>
<keyword evidence="3" id="KW-1185">Reference proteome</keyword>
<dbReference type="AlphaFoldDB" id="W6K1X5"/>
<dbReference type="Pfam" id="PF17765">
    <property type="entry name" value="MLTR_LBD"/>
    <property type="match status" value="1"/>
</dbReference>
<dbReference type="EMBL" id="CAJA01000445">
    <property type="protein sequence ID" value="CCH75025.1"/>
    <property type="molecule type" value="Genomic_DNA"/>
</dbReference>
<evidence type="ECO:0000313" key="2">
    <source>
        <dbReference type="EMBL" id="CCH75025.1"/>
    </source>
</evidence>
<dbReference type="InterPro" id="IPR041413">
    <property type="entry name" value="MLTR_LBD"/>
</dbReference>
<name>W6K1X5_9MICO</name>
<proteinExistence type="predicted"/>
<dbReference type="Proteomes" id="UP000035763">
    <property type="component" value="Unassembled WGS sequence"/>
</dbReference>
<comment type="caution">
    <text evidence="2">The sequence shown here is derived from an EMBL/GenBank/DDBJ whole genome shotgun (WGS) entry which is preliminary data.</text>
</comment>
<dbReference type="Gene3D" id="3.30.450.180">
    <property type="match status" value="1"/>
</dbReference>
<sequence length="54" mass="5740">MQFGSGTKVFEHPTVGRLALQHEQLRLVADVTLVVNVYSAAPGSIDAQQFAALG</sequence>